<evidence type="ECO:0000313" key="3">
    <source>
        <dbReference type="EMBL" id="WKN39216.1"/>
    </source>
</evidence>
<sequence>MEKEKLHILLEKYLKGKCSPEEEQELMNWYASFEQRENFTDSLNERDQHRLGQSMRRAIAQNITKQDKPTLRTKIIRWPGFILTTAAALVLITVGWVYYLTLSQEVTYQTAYGEIKTITLPDQSVATLNGHSVLRIKEQWSWWADREVWLEGEAFFSVTHQQNNQHFVVHTPGLVSVKVLGTEFNVSQRSSGTSIALASGSISLHIGKPLDKNQVAAVPMEPGEVVTLSPNQESYKKHKVKNIEAYSAWKKQKLLLNRTSLEELLTSLQETHGLKLKVTERKLLDRKASGTLPLSRSAGQLMRNLAALYDLVPVAENDYTILSDGARQQE</sequence>
<dbReference type="Gene3D" id="2.60.120.1440">
    <property type="match status" value="1"/>
</dbReference>
<reference evidence="3" key="1">
    <citation type="journal article" date="2023" name="Comput. Struct. Biotechnol. J.">
        <title>Discovery of a novel marine Bacteroidetes with a rich repertoire of carbohydrate-active enzymes.</title>
        <authorList>
            <person name="Chen B."/>
            <person name="Liu G."/>
            <person name="Chen Q."/>
            <person name="Wang H."/>
            <person name="Liu L."/>
            <person name="Tang K."/>
        </authorList>
    </citation>
    <scope>NUCLEOTIDE SEQUENCE</scope>
    <source>
        <strain evidence="3">TK19036</strain>
    </source>
</reference>
<dbReference type="InterPro" id="IPR012373">
    <property type="entry name" value="Ferrdict_sens_TM"/>
</dbReference>
<dbReference type="PANTHER" id="PTHR30273:SF2">
    <property type="entry name" value="PROTEIN FECR"/>
    <property type="match status" value="1"/>
</dbReference>
<dbReference type="Pfam" id="PF04773">
    <property type="entry name" value="FecR"/>
    <property type="match status" value="1"/>
</dbReference>
<feature type="transmembrane region" description="Helical" evidence="1">
    <location>
        <begin position="75"/>
        <end position="99"/>
    </location>
</feature>
<name>A0AA49GSH6_9BACT</name>
<dbReference type="AlphaFoldDB" id="A0AA49GSH6"/>
<dbReference type="GO" id="GO:0016989">
    <property type="term" value="F:sigma factor antagonist activity"/>
    <property type="evidence" value="ECO:0007669"/>
    <property type="project" value="TreeGrafter"/>
</dbReference>
<reference evidence="3" key="2">
    <citation type="journal article" date="2024" name="Antonie Van Leeuwenhoek">
        <title>Roseihalotalea indica gen. nov., sp. nov., a halophilic Bacteroidetes from mesopelagic Southwest Indian Ocean with higher carbohydrate metabolic potential.</title>
        <authorList>
            <person name="Chen B."/>
            <person name="Zhang M."/>
            <person name="Lin D."/>
            <person name="Ye J."/>
            <person name="Tang K."/>
        </authorList>
    </citation>
    <scope>NUCLEOTIDE SEQUENCE</scope>
    <source>
        <strain evidence="3">TK19036</strain>
    </source>
</reference>
<keyword evidence="1" id="KW-0812">Transmembrane</keyword>
<dbReference type="InterPro" id="IPR006860">
    <property type="entry name" value="FecR"/>
</dbReference>
<dbReference type="PANTHER" id="PTHR30273">
    <property type="entry name" value="PERIPLASMIC SIGNAL SENSOR AND SIGMA FACTOR ACTIVATOR FECR-RELATED"/>
    <property type="match status" value="1"/>
</dbReference>
<organism evidence="3">
    <name type="scientific">Roseihalotalea indica</name>
    <dbReference type="NCBI Taxonomy" id="2867963"/>
    <lineage>
        <taxon>Bacteria</taxon>
        <taxon>Pseudomonadati</taxon>
        <taxon>Bacteroidota</taxon>
        <taxon>Cytophagia</taxon>
        <taxon>Cytophagales</taxon>
        <taxon>Catalimonadaceae</taxon>
        <taxon>Roseihalotalea</taxon>
    </lineage>
</organism>
<keyword evidence="1" id="KW-1133">Transmembrane helix</keyword>
<accession>A0AA49GSH6</accession>
<evidence type="ECO:0000259" key="2">
    <source>
        <dbReference type="Pfam" id="PF04773"/>
    </source>
</evidence>
<feature type="domain" description="FecR protein" evidence="2">
    <location>
        <begin position="107"/>
        <end position="202"/>
    </location>
</feature>
<evidence type="ECO:0000256" key="1">
    <source>
        <dbReference type="SAM" id="Phobius"/>
    </source>
</evidence>
<dbReference type="EMBL" id="CP120682">
    <property type="protein sequence ID" value="WKN39216.1"/>
    <property type="molecule type" value="Genomic_DNA"/>
</dbReference>
<keyword evidence="1" id="KW-0472">Membrane</keyword>
<gene>
    <name evidence="3" type="ORF">K4G66_10955</name>
</gene>
<dbReference type="PIRSF" id="PIRSF018266">
    <property type="entry name" value="FecR"/>
    <property type="match status" value="1"/>
</dbReference>
<protein>
    <submittedName>
        <fullName evidence="3">FecR domain-containing protein</fullName>
    </submittedName>
</protein>
<proteinExistence type="predicted"/>